<keyword evidence="7" id="KW-0560">Oxidoreductase</keyword>
<keyword evidence="9" id="KW-0411">Iron-sulfur</keyword>
<evidence type="ECO:0000259" key="12">
    <source>
        <dbReference type="Pfam" id="PF07992"/>
    </source>
</evidence>
<dbReference type="PRINTS" id="PR00411">
    <property type="entry name" value="PNDRDTASEI"/>
</dbReference>
<accession>A0ABY5L5F6</accession>
<dbReference type="InterPro" id="IPR036188">
    <property type="entry name" value="FAD/NAD-bd_sf"/>
</dbReference>
<dbReference type="Gene3D" id="3.20.20.70">
    <property type="entry name" value="Aldolase class I"/>
    <property type="match status" value="1"/>
</dbReference>
<sequence>MSLVTPMPPSARTPIGRTTRPIAPLAVQVERRDPAPATPALLSPLRVRGMTLRNRVVMPPMGTNFALPDGTVSDTQLDYYEQRARGGTGLIIVENICVTFPAGSNGTTQLRIDHDRYVPRLWELTERMHRHGSKAAIQLNHSGASANPRRTGTPAVSSSDQPSKPGGTIPVPLDVQEIASIVQDFADAAARARRAGFDAVELHAGHSYLLSQFLSPLYNHRTDEYGGSLAGRARLIREVLAAVRGAVGETIPVMLRISADELVAGGNTIEDSLAIMELLVDEVDIIDVSAGLAMNLQYQIDRMDLPDGWRSGMARRFREKFNLPTITCGNVRDPLVAERIVAEGDSDLVAMGRGLIAEPWWVRKVAEGRADTILECVSCNIGCADHRIRLDRPIRCSINPDIVQHEAFMRRRVTSPTRVVVVGGGVGGLEAACTAAEVGCDVVLFESRDVVGGTVGEAVRLPAKRRIAIFLDYLVRRAARAGVDVRTGTHATPALVASLLPDVVVNATGAAPLLPPIPGLRERVDVPGSGVRSITDVMAHASELEELRGQHVVVVGAGAVGLDVVEVCTQLDARVTLVERLPAIAADLDLITAMQSHEMIERHGVEVRTGTSLVEVGDGWVDVRTGDGPVERIESATTFVCLGMRPNVESYAALSEHFAGTDVRVLDIGDSAGVGKIIDATAAGRDVLLALETRGVLAP</sequence>
<dbReference type="Pfam" id="PF07992">
    <property type="entry name" value="Pyr_redox_2"/>
    <property type="match status" value="1"/>
</dbReference>
<dbReference type="InterPro" id="IPR001155">
    <property type="entry name" value="OxRdtase_FMN_N"/>
</dbReference>
<feature type="domain" description="NADH:flavin oxidoreductase/NADH oxidase N-terminal" evidence="11">
    <location>
        <begin position="41"/>
        <end position="371"/>
    </location>
</feature>
<feature type="compositionally biased region" description="Polar residues" evidence="10">
    <location>
        <begin position="139"/>
        <end position="162"/>
    </location>
</feature>
<protein>
    <submittedName>
        <fullName evidence="13">NAD(P)/FAD-dependent oxidoreductase</fullName>
    </submittedName>
</protein>
<keyword evidence="14" id="KW-1185">Reference proteome</keyword>
<dbReference type="Pfam" id="PF12831">
    <property type="entry name" value="FAD_oxidored"/>
    <property type="match status" value="1"/>
</dbReference>
<reference evidence="13 14" key="1">
    <citation type="submission" date="2022-07" db="EMBL/GenBank/DDBJ databases">
        <title>Novel species in genus cellulomonas.</title>
        <authorList>
            <person name="Ye L."/>
        </authorList>
    </citation>
    <scope>NUCLEOTIDE SEQUENCE [LARGE SCALE GENOMIC DNA]</scope>
    <source>
        <strain evidence="14">zg-Y338</strain>
    </source>
</reference>
<dbReference type="PANTHER" id="PTHR42917">
    <property type="entry name" value="2,4-DIENOYL-COA REDUCTASE"/>
    <property type="match status" value="1"/>
</dbReference>
<evidence type="ECO:0000256" key="9">
    <source>
        <dbReference type="ARBA" id="ARBA00023014"/>
    </source>
</evidence>
<dbReference type="Gene3D" id="3.50.50.60">
    <property type="entry name" value="FAD/NAD(P)-binding domain"/>
    <property type="match status" value="1"/>
</dbReference>
<keyword evidence="5" id="KW-0288">FMN</keyword>
<dbReference type="InterPro" id="IPR013785">
    <property type="entry name" value="Aldolase_TIM"/>
</dbReference>
<evidence type="ECO:0000256" key="3">
    <source>
        <dbReference type="ARBA" id="ARBA00011048"/>
    </source>
</evidence>
<keyword evidence="6" id="KW-0479">Metal-binding</keyword>
<evidence type="ECO:0000256" key="4">
    <source>
        <dbReference type="ARBA" id="ARBA00022630"/>
    </source>
</evidence>
<dbReference type="InterPro" id="IPR023753">
    <property type="entry name" value="FAD/NAD-binding_dom"/>
</dbReference>
<dbReference type="SUPFAM" id="SSF51395">
    <property type="entry name" value="FMN-linked oxidoreductases"/>
    <property type="match status" value="1"/>
</dbReference>
<dbReference type="PRINTS" id="PR00368">
    <property type="entry name" value="FADPNR"/>
</dbReference>
<evidence type="ECO:0000256" key="7">
    <source>
        <dbReference type="ARBA" id="ARBA00023002"/>
    </source>
</evidence>
<feature type="region of interest" description="Disordered" evidence="10">
    <location>
        <begin position="139"/>
        <end position="169"/>
    </location>
</feature>
<evidence type="ECO:0000256" key="6">
    <source>
        <dbReference type="ARBA" id="ARBA00022723"/>
    </source>
</evidence>
<dbReference type="Gene3D" id="3.40.50.720">
    <property type="entry name" value="NAD(P)-binding Rossmann-like Domain"/>
    <property type="match status" value="1"/>
</dbReference>
<keyword evidence="4" id="KW-0285">Flavoprotein</keyword>
<feature type="domain" description="FAD/NAD(P)-binding" evidence="12">
    <location>
        <begin position="502"/>
        <end position="651"/>
    </location>
</feature>
<evidence type="ECO:0000256" key="8">
    <source>
        <dbReference type="ARBA" id="ARBA00023004"/>
    </source>
</evidence>
<dbReference type="CDD" id="cd02803">
    <property type="entry name" value="OYE_like_FMN_family"/>
    <property type="match status" value="1"/>
</dbReference>
<dbReference type="InterPro" id="IPR051793">
    <property type="entry name" value="NADH:flavin_oxidoreductase"/>
</dbReference>
<evidence type="ECO:0000313" key="13">
    <source>
        <dbReference type="EMBL" id="UUI76837.1"/>
    </source>
</evidence>
<keyword evidence="8" id="KW-0408">Iron</keyword>
<organism evidence="13 14">
    <name type="scientific">Cellulomonas chengniuliangii</name>
    <dbReference type="NCBI Taxonomy" id="2968084"/>
    <lineage>
        <taxon>Bacteria</taxon>
        <taxon>Bacillati</taxon>
        <taxon>Actinomycetota</taxon>
        <taxon>Actinomycetes</taxon>
        <taxon>Micrococcales</taxon>
        <taxon>Cellulomonadaceae</taxon>
        <taxon>Cellulomonas</taxon>
    </lineage>
</organism>
<dbReference type="Proteomes" id="UP001316189">
    <property type="component" value="Chromosome"/>
</dbReference>
<dbReference type="RefSeq" id="WP_227569144.1">
    <property type="nucleotide sequence ID" value="NZ_CP101988.1"/>
</dbReference>
<proteinExistence type="inferred from homology"/>
<gene>
    <name evidence="13" type="ORF">NP064_08190</name>
</gene>
<dbReference type="PANTHER" id="PTHR42917:SF2">
    <property type="entry name" value="2,4-DIENOYL-COA REDUCTASE [(2E)-ENOYL-COA-PRODUCING]"/>
    <property type="match status" value="1"/>
</dbReference>
<comment type="cofactor">
    <cofactor evidence="1">
        <name>FMN</name>
        <dbReference type="ChEBI" id="CHEBI:58210"/>
    </cofactor>
</comment>
<evidence type="ECO:0000256" key="10">
    <source>
        <dbReference type="SAM" id="MobiDB-lite"/>
    </source>
</evidence>
<evidence type="ECO:0000256" key="2">
    <source>
        <dbReference type="ARBA" id="ARBA00001966"/>
    </source>
</evidence>
<dbReference type="SUPFAM" id="SSF51905">
    <property type="entry name" value="FAD/NAD(P)-binding domain"/>
    <property type="match status" value="1"/>
</dbReference>
<dbReference type="Pfam" id="PF00724">
    <property type="entry name" value="Oxidored_FMN"/>
    <property type="match status" value="1"/>
</dbReference>
<evidence type="ECO:0000256" key="5">
    <source>
        <dbReference type="ARBA" id="ARBA00022643"/>
    </source>
</evidence>
<comment type="similarity">
    <text evidence="3">In the N-terminal section; belongs to the NADH:flavin oxidoreductase/NADH oxidase family.</text>
</comment>
<evidence type="ECO:0000259" key="11">
    <source>
        <dbReference type="Pfam" id="PF00724"/>
    </source>
</evidence>
<evidence type="ECO:0000256" key="1">
    <source>
        <dbReference type="ARBA" id="ARBA00001917"/>
    </source>
</evidence>
<name>A0ABY5L5F6_9CELL</name>
<evidence type="ECO:0000313" key="14">
    <source>
        <dbReference type="Proteomes" id="UP001316189"/>
    </source>
</evidence>
<dbReference type="EMBL" id="CP101988">
    <property type="protein sequence ID" value="UUI76837.1"/>
    <property type="molecule type" value="Genomic_DNA"/>
</dbReference>
<comment type="cofactor">
    <cofactor evidence="2">
        <name>[4Fe-4S] cluster</name>
        <dbReference type="ChEBI" id="CHEBI:49883"/>
    </cofactor>
</comment>